<reference evidence="3 4" key="1">
    <citation type="journal article" date="2018" name="Gigascience">
        <title>Genomes of trombidid mites reveal novel predicted allergens and laterally-transferred genes associated with secondary metabolism.</title>
        <authorList>
            <person name="Dong X."/>
            <person name="Chaisiri K."/>
            <person name="Xia D."/>
            <person name="Armstrong S.D."/>
            <person name="Fang Y."/>
            <person name="Donnelly M.J."/>
            <person name="Kadowaki T."/>
            <person name="McGarry J.W."/>
            <person name="Darby A.C."/>
            <person name="Makepeace B.L."/>
        </authorList>
    </citation>
    <scope>NUCLEOTIDE SEQUENCE [LARGE SCALE GENOMIC DNA]</scope>
    <source>
        <strain evidence="3">UoL-WK</strain>
    </source>
</reference>
<dbReference type="GO" id="GO:0005886">
    <property type="term" value="C:plasma membrane"/>
    <property type="evidence" value="ECO:0007669"/>
    <property type="project" value="TreeGrafter"/>
</dbReference>
<dbReference type="Pfam" id="PF23025">
    <property type="entry name" value="YbjQ_2"/>
    <property type="match status" value="3"/>
</dbReference>
<dbReference type="Pfam" id="PF23028">
    <property type="entry name" value="YbjQ_3"/>
    <property type="match status" value="1"/>
</dbReference>
<evidence type="ECO:0000259" key="2">
    <source>
        <dbReference type="PROSITE" id="PS50004"/>
    </source>
</evidence>
<sequence length="1056" mass="117081">MPGKVKVRVLAGRNLPVMDKSSDTSDAFVEVKLGNTTYKTEVFRHSLNPYWNSEWFRFEADDEELQDEPLQIRIMDYDTYSANDAIGKVYIDLNPLLHKDSMHIMFGWFPIYDTMHGIRGEVHLAVKVDLFSDSNRYRQSSCGVRFFYSPGIPTGYTCQAILGFVEELVVNDDPEYQWIDKIRTPRASNEARQTLFSKLSGEVKRKIGLKALDLGGNSVIGYRQCFDLEGESGIVVRGIGTAVTLVKSESSSSRRHHNYGSTPTGTGIQGSKLDEYEYLFILLIRFMPASFPIQTTNSNEDQTSNFTIPTASKGNLSSSPPESVTTPLTAPAGVYLTSPIGAPSIGPKMLTTSPKSTGMHRRGSSDPDLSTTPNCGSNHSSGSGSAGNKSAFKFMISPEGIHLLEYPFITMKQFPVGLIQHIGGVVCSRSVKLLDQINNPDDPETRDTWWMELRKEIRSHCRSLGCNAVLGYSENTNICDEVVILSAIGTAVTLTTEKEKREVDQNTPPSKSTVKTEQSMKKDCNTCDSHYAPVNCTLCHIPYTGKVPDILFMTIEPPAEMPITGIGCLIQARVCRYKRDSKGEQCAKEISDSLPFLEYEIHRQLLSKLKVKGMNGLFGLTMQISVGDNLLIALATGTGAYISAMPPPHPPQVSSGKGVQTSKLNEIQKLIFESVSKNREHYGLIHSSVQPSNDQTYEKTLYSSCNKDMNSNDSINQTKLNLIEDEESSELDKSEEMINKGQVLLEVDDTEDADIISLMIDSDIPEGYEVCNTEIMPGLRHLYVCNLQTFAQVYRAKLNTSKQFGHQFDWILQSLFVKLRRLVPCCLTDLKFTVDLPETDLVQLTVMGSVVGLGSLPHTLTTGKGGVTLPSQVGSTFRKRTLSSSDQSDDLVFSMDEDPKFESVVTELNSKEIFYHNPPTEHSGIELTPLSFVPDGHIHYYLGNLDFFFIRESTSIRESGGLNGFMHSFLSEVFAIVRAHVAALGGNAMTALHLTQCVLLYNPHKNQSQCLINIAGDAVMVHYHNSKQNMAINKIHSEINANEGIINEEAENLSHL</sequence>
<dbReference type="OrthoDB" id="419768at2759"/>
<dbReference type="GO" id="GO:0005509">
    <property type="term" value="F:calcium ion binding"/>
    <property type="evidence" value="ECO:0007669"/>
    <property type="project" value="TreeGrafter"/>
</dbReference>
<dbReference type="STRING" id="1965070.A0A3S3RR56"/>
<dbReference type="PROSITE" id="PS50004">
    <property type="entry name" value="C2"/>
    <property type="match status" value="1"/>
</dbReference>
<dbReference type="Pfam" id="PF23128">
    <property type="entry name" value="YbjQ_4"/>
    <property type="match status" value="1"/>
</dbReference>
<dbReference type="EMBL" id="NCKU01006452">
    <property type="protein sequence ID" value="RWS03486.1"/>
    <property type="molecule type" value="Genomic_DNA"/>
</dbReference>
<feature type="region of interest" description="Disordered" evidence="1">
    <location>
        <begin position="295"/>
        <end position="324"/>
    </location>
</feature>
<dbReference type="GO" id="GO:0010828">
    <property type="term" value="P:positive regulation of D-glucose transmembrane transport"/>
    <property type="evidence" value="ECO:0007669"/>
    <property type="project" value="TreeGrafter"/>
</dbReference>
<dbReference type="PANTHER" id="PTHR37412:SF2">
    <property type="entry name" value="C2 DOMAIN-CONTAINING PROTEIN 5"/>
    <property type="match status" value="1"/>
</dbReference>
<dbReference type="GO" id="GO:0005544">
    <property type="term" value="F:calcium-dependent phospholipid binding"/>
    <property type="evidence" value="ECO:0007669"/>
    <property type="project" value="InterPro"/>
</dbReference>
<dbReference type="InterPro" id="IPR056430">
    <property type="entry name" value="C2CD5_YbjQ-like_dom"/>
</dbReference>
<dbReference type="CDD" id="cd08688">
    <property type="entry name" value="C2_KIAA0528-like"/>
    <property type="match status" value="1"/>
</dbReference>
<dbReference type="Proteomes" id="UP000285301">
    <property type="component" value="Unassembled WGS sequence"/>
</dbReference>
<dbReference type="GO" id="GO:0031340">
    <property type="term" value="P:positive regulation of vesicle fusion"/>
    <property type="evidence" value="ECO:0007669"/>
    <property type="project" value="TreeGrafter"/>
</dbReference>
<dbReference type="InterPro" id="IPR037785">
    <property type="entry name" value="C2_C2CD5"/>
</dbReference>
<feature type="domain" description="C2" evidence="2">
    <location>
        <begin position="1"/>
        <end position="106"/>
    </location>
</feature>
<dbReference type="PANTHER" id="PTHR37412">
    <property type="entry name" value="C2 DOMAIN-CONTAINING PROTEIN 5"/>
    <property type="match status" value="1"/>
</dbReference>
<dbReference type="InterPro" id="IPR000008">
    <property type="entry name" value="C2_dom"/>
</dbReference>
<feature type="region of interest" description="Disordered" evidence="1">
    <location>
        <begin position="345"/>
        <end position="386"/>
    </location>
</feature>
<evidence type="ECO:0000313" key="4">
    <source>
        <dbReference type="Proteomes" id="UP000285301"/>
    </source>
</evidence>
<feature type="compositionally biased region" description="Polar residues" evidence="1">
    <location>
        <begin position="505"/>
        <end position="517"/>
    </location>
</feature>
<dbReference type="AlphaFoldDB" id="A0A3S3RR56"/>
<dbReference type="InterPro" id="IPR056431">
    <property type="entry name" value="C2CD5_YbjQ-rel_dom"/>
</dbReference>
<dbReference type="SMART" id="SM00239">
    <property type="entry name" value="C2"/>
    <property type="match status" value="1"/>
</dbReference>
<dbReference type="InterPro" id="IPR057815">
    <property type="entry name" value="C2CD5_C"/>
</dbReference>
<dbReference type="InterPro" id="IPR035892">
    <property type="entry name" value="C2_domain_sf"/>
</dbReference>
<keyword evidence="4" id="KW-1185">Reference proteome</keyword>
<dbReference type="Gene3D" id="2.60.40.150">
    <property type="entry name" value="C2 domain"/>
    <property type="match status" value="1"/>
</dbReference>
<accession>A0A3S3RR56</accession>
<dbReference type="InterPro" id="IPR038983">
    <property type="entry name" value="C2CD5"/>
</dbReference>
<dbReference type="Pfam" id="PF00168">
    <property type="entry name" value="C2"/>
    <property type="match status" value="1"/>
</dbReference>
<dbReference type="GO" id="GO:0072659">
    <property type="term" value="P:protein localization to plasma membrane"/>
    <property type="evidence" value="ECO:0007669"/>
    <property type="project" value="TreeGrafter"/>
</dbReference>
<evidence type="ECO:0000313" key="3">
    <source>
        <dbReference type="EMBL" id="RWS03486.1"/>
    </source>
</evidence>
<protein>
    <recommendedName>
        <fullName evidence="2">C2 domain-containing protein</fullName>
    </recommendedName>
</protein>
<organism evidence="3 4">
    <name type="scientific">Dinothrombium tinctorium</name>
    <dbReference type="NCBI Taxonomy" id="1965070"/>
    <lineage>
        <taxon>Eukaryota</taxon>
        <taxon>Metazoa</taxon>
        <taxon>Ecdysozoa</taxon>
        <taxon>Arthropoda</taxon>
        <taxon>Chelicerata</taxon>
        <taxon>Arachnida</taxon>
        <taxon>Acari</taxon>
        <taxon>Acariformes</taxon>
        <taxon>Trombidiformes</taxon>
        <taxon>Prostigmata</taxon>
        <taxon>Anystina</taxon>
        <taxon>Parasitengona</taxon>
        <taxon>Trombidioidea</taxon>
        <taxon>Trombidiidae</taxon>
        <taxon>Dinothrombium</taxon>
    </lineage>
</organism>
<proteinExistence type="predicted"/>
<gene>
    <name evidence="3" type="ORF">B4U79_05423</name>
</gene>
<comment type="caution">
    <text evidence="3">The sequence shown here is derived from an EMBL/GenBank/DDBJ whole genome shotgun (WGS) entry which is preliminary data.</text>
</comment>
<dbReference type="SUPFAM" id="SSF49562">
    <property type="entry name" value="C2 domain (Calcium/lipid-binding domain, CaLB)"/>
    <property type="match status" value="1"/>
</dbReference>
<dbReference type="GO" id="GO:0065002">
    <property type="term" value="P:intracellular protein transmembrane transport"/>
    <property type="evidence" value="ECO:0007669"/>
    <property type="project" value="TreeGrafter"/>
</dbReference>
<feature type="compositionally biased region" description="Low complexity" evidence="1">
    <location>
        <begin position="376"/>
        <end position="386"/>
    </location>
</feature>
<evidence type="ECO:0000256" key="1">
    <source>
        <dbReference type="SAM" id="MobiDB-lite"/>
    </source>
</evidence>
<feature type="region of interest" description="Disordered" evidence="1">
    <location>
        <begin position="499"/>
        <end position="518"/>
    </location>
</feature>
<dbReference type="GO" id="GO:0090314">
    <property type="term" value="P:positive regulation of protein targeting to membrane"/>
    <property type="evidence" value="ECO:0007669"/>
    <property type="project" value="TreeGrafter"/>
</dbReference>
<name>A0A3S3RR56_9ACAR</name>